<dbReference type="SMART" id="SM00065">
    <property type="entry name" value="GAF"/>
    <property type="match status" value="1"/>
</dbReference>
<organism evidence="3 4">
    <name type="scientific">Azonexus fungiphilus</name>
    <dbReference type="NCBI Taxonomy" id="146940"/>
    <lineage>
        <taxon>Bacteria</taxon>
        <taxon>Pseudomonadati</taxon>
        <taxon>Pseudomonadota</taxon>
        <taxon>Betaproteobacteria</taxon>
        <taxon>Rhodocyclales</taxon>
        <taxon>Azonexaceae</taxon>
        <taxon>Azonexus</taxon>
    </lineage>
</organism>
<dbReference type="Pfam" id="PF01590">
    <property type="entry name" value="GAF"/>
    <property type="match status" value="1"/>
</dbReference>
<evidence type="ECO:0000313" key="3">
    <source>
        <dbReference type="EMBL" id="RKT60599.1"/>
    </source>
</evidence>
<dbReference type="InterPro" id="IPR029151">
    <property type="entry name" value="Sensor-like_sf"/>
</dbReference>
<dbReference type="SUPFAM" id="SSF55781">
    <property type="entry name" value="GAF domain-like"/>
    <property type="match status" value="1"/>
</dbReference>
<evidence type="ECO:0000313" key="4">
    <source>
        <dbReference type="Proteomes" id="UP000270626"/>
    </source>
</evidence>
<keyword evidence="1" id="KW-0812">Transmembrane</keyword>
<dbReference type="EMBL" id="RBXP01000011">
    <property type="protein sequence ID" value="RKT60599.1"/>
    <property type="molecule type" value="Genomic_DNA"/>
</dbReference>
<dbReference type="InterPro" id="IPR003018">
    <property type="entry name" value="GAF"/>
</dbReference>
<feature type="transmembrane region" description="Helical" evidence="1">
    <location>
        <begin position="12"/>
        <end position="33"/>
    </location>
</feature>
<dbReference type="Proteomes" id="UP000270626">
    <property type="component" value="Unassembled WGS sequence"/>
</dbReference>
<proteinExistence type="predicted"/>
<gene>
    <name evidence="3" type="ORF">DFR40_0738</name>
</gene>
<keyword evidence="4" id="KW-1185">Reference proteome</keyword>
<dbReference type="Gene3D" id="3.30.450.40">
    <property type="match status" value="1"/>
</dbReference>
<dbReference type="PANTHER" id="PTHR43155:SF2">
    <property type="entry name" value="CYCLIC DI-GMP PHOSPHODIESTERASE PA4108"/>
    <property type="match status" value="1"/>
</dbReference>
<sequence length="987" mass="109182">MPGRFQLRFQYWVLAALFVIILALTAGFLFTVFGRFQSMIEENARERFSLVAEQSIAATTTLIDEAVRIVGSRTGDARSLAPAEMLPELVGSLAVSSDIYGQYFGLPGNGFVQAIAVRSDPRLLAALQAPAATWFALRRIAPGGVQAHWQFLDRNRRLLAERLADNDYRATERPWFTAAMATPGPVATAPYRFASTGELGLTLAQALPDGSAVFGLDIKLSRLRDFLAAQPLSENAAILLLDGDRRIIAGSLRGSLYQGGEIAALSRLDQLAEPTLQALAGRGDLSGAKLVELPQAGELRNFVVVGKLTEAFAGARFTVVALAPASDFSAPIERARSDVMAVSLALMVILVPLALLGSRRVVQALAVLARNSERLKRLDFTTEPQRPQSVLYEINALGDAQLVMQQSIRERTEALDLAQQKLRSLVGSGLMMSREKDRNALLRHILNSAQEISHCAAATLFLKTEHDTLRFALRTASDDLQDFEVPLHDPVSGAPMSGYVSSYVALNNTTVIIDDVYRETRFDLSGTMRFSEQTGLRTVSMLTIPLSPRTGEVIGVLQLMNALDPRSGEIVPFAPEIVSFVEALAAQSAVTLENVNLLEAQKELMDSLIRLIAGAIDAKSAYTGGHCERVPQLAMMLAEAACAVDSGPLADFRFASEEEWREFRIGAWLHDCGKVTTPEYVVDKATKLETIYNRIHEVRTRFEVLLRDAEIERLQAIHERGLAPAEADAALAARRAQLLDDFAFVAEANIGGEFMAPEKIERIRRIAGETWWRNFDDRLGLSQDEQRRRSGEAENPLPVRENLLADKSWHVVPREADNPALQHGWSMTVPENLYNFGEVYNLGIGRGTLTEEERFKINEHIIQTILMLEQLPLPKSLRRVPEYAGTHHETMTGSGYPRRLSAEQLSIPSRIMAVADIFEALTASDRPYKPMKTLSESIRILSFFKKDRHIDPVIFDLFLSSGVYRAYAERFLKPEQIDEVDIAAYLG</sequence>
<dbReference type="AlphaFoldDB" id="A0A495WGW0"/>
<dbReference type="CDD" id="cd00077">
    <property type="entry name" value="HDc"/>
    <property type="match status" value="2"/>
</dbReference>
<accession>A0A495WGW0</accession>
<dbReference type="PANTHER" id="PTHR43155">
    <property type="entry name" value="CYCLIC DI-GMP PHOSPHODIESTERASE PA4108-RELATED"/>
    <property type="match status" value="1"/>
</dbReference>
<evidence type="ECO:0000259" key="2">
    <source>
        <dbReference type="PROSITE" id="PS51832"/>
    </source>
</evidence>
<dbReference type="SMART" id="SM00471">
    <property type="entry name" value="HDc"/>
    <property type="match status" value="1"/>
</dbReference>
<dbReference type="Gene3D" id="3.30.450.20">
    <property type="entry name" value="PAS domain"/>
    <property type="match status" value="2"/>
</dbReference>
<dbReference type="InterPro" id="IPR003607">
    <property type="entry name" value="HD/PDEase_dom"/>
</dbReference>
<keyword evidence="1" id="KW-1133">Transmembrane helix</keyword>
<keyword evidence="1" id="KW-0472">Membrane</keyword>
<dbReference type="CDD" id="cd18773">
    <property type="entry name" value="PDC1_HK_sensor"/>
    <property type="match status" value="1"/>
</dbReference>
<feature type="domain" description="HD-GYP" evidence="2">
    <location>
        <begin position="768"/>
        <end position="974"/>
    </location>
</feature>
<dbReference type="InterPro" id="IPR029016">
    <property type="entry name" value="GAF-like_dom_sf"/>
</dbReference>
<evidence type="ECO:0000256" key="1">
    <source>
        <dbReference type="SAM" id="Phobius"/>
    </source>
</evidence>
<reference evidence="3 4" key="1">
    <citation type="submission" date="2018-10" db="EMBL/GenBank/DDBJ databases">
        <title>Genomic Encyclopedia of Type Strains, Phase IV (KMG-IV): sequencing the most valuable type-strain genomes for metagenomic binning, comparative biology and taxonomic classification.</title>
        <authorList>
            <person name="Goeker M."/>
        </authorList>
    </citation>
    <scope>NUCLEOTIDE SEQUENCE [LARGE SCALE GENOMIC DNA]</scope>
    <source>
        <strain evidence="3 4">DSM 23841</strain>
    </source>
</reference>
<protein>
    <submittedName>
        <fullName evidence="3">GAF domain-containing protein</fullName>
    </submittedName>
</protein>
<dbReference type="SUPFAM" id="SSF103190">
    <property type="entry name" value="Sensory domain-like"/>
    <property type="match status" value="1"/>
</dbReference>
<dbReference type="RefSeq" id="WP_211329716.1">
    <property type="nucleotide sequence ID" value="NZ_RBXP01000011.1"/>
</dbReference>
<dbReference type="Pfam" id="PF13487">
    <property type="entry name" value="HD_5"/>
    <property type="match status" value="1"/>
</dbReference>
<dbReference type="InterPro" id="IPR037522">
    <property type="entry name" value="HD_GYP_dom"/>
</dbReference>
<dbReference type="SUPFAM" id="SSF109604">
    <property type="entry name" value="HD-domain/PDEase-like"/>
    <property type="match status" value="2"/>
</dbReference>
<dbReference type="PROSITE" id="PS51832">
    <property type="entry name" value="HD_GYP"/>
    <property type="match status" value="1"/>
</dbReference>
<name>A0A495WGW0_9RHOO</name>
<dbReference type="GO" id="GO:0008081">
    <property type="term" value="F:phosphoric diester hydrolase activity"/>
    <property type="evidence" value="ECO:0007669"/>
    <property type="project" value="UniProtKB-ARBA"/>
</dbReference>
<dbReference type="Gene3D" id="1.10.3210.10">
    <property type="entry name" value="Hypothetical protein af1432"/>
    <property type="match status" value="2"/>
</dbReference>
<dbReference type="Gene3D" id="6.10.340.10">
    <property type="match status" value="1"/>
</dbReference>
<comment type="caution">
    <text evidence="3">The sequence shown here is derived from an EMBL/GenBank/DDBJ whole genome shotgun (WGS) entry which is preliminary data.</text>
</comment>